<protein>
    <submittedName>
        <fullName evidence="1">Uncharacterized protein</fullName>
    </submittedName>
</protein>
<dbReference type="AlphaFoldDB" id="A0A0E9RXT9"/>
<reference evidence="1" key="2">
    <citation type="journal article" date="2015" name="Fish Shellfish Immunol.">
        <title>Early steps in the European eel (Anguilla anguilla)-Vibrio vulnificus interaction in the gills: Role of the RtxA13 toxin.</title>
        <authorList>
            <person name="Callol A."/>
            <person name="Pajuelo D."/>
            <person name="Ebbesson L."/>
            <person name="Teles M."/>
            <person name="MacKenzie S."/>
            <person name="Amaro C."/>
        </authorList>
    </citation>
    <scope>NUCLEOTIDE SEQUENCE</scope>
</reference>
<sequence length="47" mass="5544">MWATTLKPASLARWKDSHTALTVWPLHKQKIHRRGFKECPPDRPLTH</sequence>
<name>A0A0E9RXT9_ANGAN</name>
<accession>A0A0E9RXT9</accession>
<reference evidence="1" key="1">
    <citation type="submission" date="2014-11" db="EMBL/GenBank/DDBJ databases">
        <authorList>
            <person name="Amaro Gonzalez C."/>
        </authorList>
    </citation>
    <scope>NUCLEOTIDE SEQUENCE</scope>
</reference>
<evidence type="ECO:0000313" key="1">
    <source>
        <dbReference type="EMBL" id="JAH33941.1"/>
    </source>
</evidence>
<proteinExistence type="predicted"/>
<organism evidence="1">
    <name type="scientific">Anguilla anguilla</name>
    <name type="common">European freshwater eel</name>
    <name type="synonym">Muraena anguilla</name>
    <dbReference type="NCBI Taxonomy" id="7936"/>
    <lineage>
        <taxon>Eukaryota</taxon>
        <taxon>Metazoa</taxon>
        <taxon>Chordata</taxon>
        <taxon>Craniata</taxon>
        <taxon>Vertebrata</taxon>
        <taxon>Euteleostomi</taxon>
        <taxon>Actinopterygii</taxon>
        <taxon>Neopterygii</taxon>
        <taxon>Teleostei</taxon>
        <taxon>Anguilliformes</taxon>
        <taxon>Anguillidae</taxon>
        <taxon>Anguilla</taxon>
    </lineage>
</organism>
<dbReference type="EMBL" id="GBXM01074636">
    <property type="protein sequence ID" value="JAH33941.1"/>
    <property type="molecule type" value="Transcribed_RNA"/>
</dbReference>